<proteinExistence type="predicted"/>
<reference evidence="1 2" key="1">
    <citation type="submission" date="2022-12" db="EMBL/GenBank/DDBJ databases">
        <title>Chromosome-level genome of Tegillarca granosa.</title>
        <authorList>
            <person name="Kim J."/>
        </authorList>
    </citation>
    <scope>NUCLEOTIDE SEQUENCE [LARGE SCALE GENOMIC DNA]</scope>
    <source>
        <strain evidence="1">Teg-2019</strain>
        <tissue evidence="1">Adductor muscle</tissue>
    </source>
</reference>
<gene>
    <name evidence="1" type="ORF">KUTeg_011798</name>
</gene>
<comment type="caution">
    <text evidence="1">The sequence shown here is derived from an EMBL/GenBank/DDBJ whole genome shotgun (WGS) entry which is preliminary data.</text>
</comment>
<keyword evidence="2" id="KW-1185">Reference proteome</keyword>
<dbReference type="Gene3D" id="2.80.10.50">
    <property type="match status" value="1"/>
</dbReference>
<dbReference type="Proteomes" id="UP001217089">
    <property type="component" value="Unassembled WGS sequence"/>
</dbReference>
<dbReference type="EMBL" id="JARBDR010000640">
    <property type="protein sequence ID" value="KAJ8309933.1"/>
    <property type="molecule type" value="Genomic_DNA"/>
</dbReference>
<organism evidence="1 2">
    <name type="scientific">Tegillarca granosa</name>
    <name type="common">Malaysian cockle</name>
    <name type="synonym">Anadara granosa</name>
    <dbReference type="NCBI Taxonomy" id="220873"/>
    <lineage>
        <taxon>Eukaryota</taxon>
        <taxon>Metazoa</taxon>
        <taxon>Spiralia</taxon>
        <taxon>Lophotrochozoa</taxon>
        <taxon>Mollusca</taxon>
        <taxon>Bivalvia</taxon>
        <taxon>Autobranchia</taxon>
        <taxon>Pteriomorphia</taxon>
        <taxon>Arcoida</taxon>
        <taxon>Arcoidea</taxon>
        <taxon>Arcidae</taxon>
        <taxon>Tegillarca</taxon>
    </lineage>
</organism>
<protein>
    <submittedName>
        <fullName evidence="1">Uncharacterized protein</fullName>
    </submittedName>
</protein>
<accession>A0ABQ9EXQ4</accession>
<evidence type="ECO:0000313" key="2">
    <source>
        <dbReference type="Proteomes" id="UP001217089"/>
    </source>
</evidence>
<name>A0ABQ9EXQ4_TEGGR</name>
<evidence type="ECO:0000313" key="1">
    <source>
        <dbReference type="EMBL" id="KAJ8309933.1"/>
    </source>
</evidence>
<sequence length="255" mass="29882">MLLSGFNLVKNKSCGNHEFSDFILCKIKEEQDRRDKKCLGKIPYSAKQKKYLKIHDQDLQEDKENVENDKKLLSTVEIVEPLLLSSKNEEISHVSIETKDGYYLAINDDRDILFLSGKEELTQSNKSLYPDCPDERFFVKHQLENKSVFIQPYLHKGYYIHHIDNNLFVRKLEINWRPPEEYFFKIEVVDVPELDIIDCEMDTTSDIFSTEFNNNKKNEKQLIEFGSPKTPKQSLIFGCFGSRAKKNASNKKTKR</sequence>